<evidence type="ECO:0000256" key="7">
    <source>
        <dbReference type="ARBA" id="ARBA00022801"/>
    </source>
</evidence>
<dbReference type="GO" id="GO:0009288">
    <property type="term" value="C:bacterial-type flagellum"/>
    <property type="evidence" value="ECO:0007669"/>
    <property type="project" value="InterPro"/>
</dbReference>
<dbReference type="SUPFAM" id="SSF75708">
    <property type="entry name" value="Chemotaxis phosphatase CheZ"/>
    <property type="match status" value="1"/>
</dbReference>
<dbReference type="EC" id="3.1.3.-" evidence="10"/>
<dbReference type="Gene3D" id="1.10.287.500">
    <property type="entry name" value="Helix hairpin bin"/>
    <property type="match status" value="1"/>
</dbReference>
<keyword evidence="4 10" id="KW-0963">Cytoplasm</keyword>
<evidence type="ECO:0000256" key="4">
    <source>
        <dbReference type="ARBA" id="ARBA00022490"/>
    </source>
</evidence>
<comment type="function">
    <text evidence="10">Plays an important role in bacterial chemotaxis signal transduction pathway by accelerating the dephosphorylation of phosphorylated CheY (CheY-P).</text>
</comment>
<dbReference type="GO" id="GO:0005737">
    <property type="term" value="C:cytoplasm"/>
    <property type="evidence" value="ECO:0007669"/>
    <property type="project" value="UniProtKB-SubCell"/>
</dbReference>
<dbReference type="RefSeq" id="WP_068999012.1">
    <property type="nucleotide sequence ID" value="NZ_MDTQ01000001.1"/>
</dbReference>
<organism evidence="13 14">
    <name type="scientific">Terasakiispira papahanaumokuakeensis</name>
    <dbReference type="NCBI Taxonomy" id="197479"/>
    <lineage>
        <taxon>Bacteria</taxon>
        <taxon>Pseudomonadati</taxon>
        <taxon>Pseudomonadota</taxon>
        <taxon>Gammaproteobacteria</taxon>
        <taxon>Oceanospirillales</taxon>
        <taxon>Terasakiispira</taxon>
    </lineage>
</organism>
<evidence type="ECO:0000313" key="14">
    <source>
        <dbReference type="Proteomes" id="UP000094291"/>
    </source>
</evidence>
<keyword evidence="14" id="KW-1185">Reference proteome</keyword>
<evidence type="ECO:0000256" key="12">
    <source>
        <dbReference type="SAM" id="MobiDB-lite"/>
    </source>
</evidence>
<proteinExistence type="inferred from homology"/>
<evidence type="ECO:0000256" key="10">
    <source>
        <dbReference type="PIRNR" id="PIRNR002884"/>
    </source>
</evidence>
<dbReference type="PANTHER" id="PTHR43693:SF1">
    <property type="entry name" value="PROTEIN PHOSPHATASE CHEZ"/>
    <property type="match status" value="1"/>
</dbReference>
<dbReference type="InterPro" id="IPR007439">
    <property type="entry name" value="Chemotax_Pase_CheZ"/>
</dbReference>
<dbReference type="EMBL" id="MDTQ01000001">
    <property type="protein sequence ID" value="ODC04140.1"/>
    <property type="molecule type" value="Genomic_DNA"/>
</dbReference>
<name>A0A1E2VAV1_9GAMM</name>
<dbReference type="PANTHER" id="PTHR43693">
    <property type="entry name" value="PROTEIN PHOSPHATASE CHEZ"/>
    <property type="match status" value="1"/>
</dbReference>
<keyword evidence="7 10" id="KW-0378">Hydrolase</keyword>
<dbReference type="AlphaFoldDB" id="A0A1E2VAV1"/>
<dbReference type="Proteomes" id="UP000094291">
    <property type="component" value="Unassembled WGS sequence"/>
</dbReference>
<dbReference type="OrthoDB" id="9773007at2"/>
<dbReference type="GO" id="GO:0050920">
    <property type="term" value="P:regulation of chemotaxis"/>
    <property type="evidence" value="ECO:0007669"/>
    <property type="project" value="InterPro"/>
</dbReference>
<keyword evidence="6 10" id="KW-0283">Flagellar rotation</keyword>
<feature type="site" description="Enhances dephosphorylation of CheY-P" evidence="11">
    <location>
        <position position="183"/>
    </location>
</feature>
<dbReference type="GO" id="GO:0006935">
    <property type="term" value="P:chemotaxis"/>
    <property type="evidence" value="ECO:0007669"/>
    <property type="project" value="UniProtKB-KW"/>
</dbReference>
<comment type="subcellular location">
    <subcellularLocation>
        <location evidence="1 10">Cytoplasm</location>
    </subcellularLocation>
</comment>
<sequence length="265" mass="29756">MTDEQHESGEFEQKLREATAELTESIAKGDLTEAVNLLQQINDERHRNLYQEVGRLTRALHDAINNFHIDSGLNPQASQQMSEMADASDRLNYVIGMTQEAANTTMDKVEECTPINDNIGREASQLRKEWAKLMSREMKADEFRGLYKRIDLFLEHVETQSNVLSEKFGEITLAQGYQDLTGQVLKRVSNLVHEVESSLVNLVCMAGQVDRITGIRHPQMAQQKQVAKEEGDGTLPEGPIVSPDKRSDVVANQDEVDDLLSSLGF</sequence>
<dbReference type="GO" id="GO:0004721">
    <property type="term" value="F:phosphoprotein phosphatase activity"/>
    <property type="evidence" value="ECO:0007669"/>
    <property type="project" value="UniProtKB-KW"/>
</dbReference>
<gene>
    <name evidence="13" type="ORF">BFW38_12005</name>
</gene>
<keyword evidence="8 10" id="KW-0904">Protein phosphatase</keyword>
<comment type="subunit">
    <text evidence="10">Homodimer.</text>
</comment>
<accession>A0A1E2VAV1</accession>
<evidence type="ECO:0000256" key="11">
    <source>
        <dbReference type="PIRSR" id="PIRSR002884-1"/>
    </source>
</evidence>
<evidence type="ECO:0000313" key="13">
    <source>
        <dbReference type="EMBL" id="ODC04140.1"/>
    </source>
</evidence>
<evidence type="ECO:0000256" key="3">
    <source>
        <dbReference type="ARBA" id="ARBA00018484"/>
    </source>
</evidence>
<dbReference type="Pfam" id="PF04344">
    <property type="entry name" value="CheZ"/>
    <property type="match status" value="1"/>
</dbReference>
<reference evidence="13 14" key="1">
    <citation type="submission" date="2016-08" db="EMBL/GenBank/DDBJ databases">
        <authorList>
            <person name="Seilhamer J.J."/>
        </authorList>
    </citation>
    <scope>NUCLEOTIDE SEQUENCE [LARGE SCALE GENOMIC DNA]</scope>
    <source>
        <strain evidence="13 14">PH27A</strain>
    </source>
</reference>
<dbReference type="GO" id="GO:0097588">
    <property type="term" value="P:archaeal or bacterial-type flagellum-dependent cell motility"/>
    <property type="evidence" value="ECO:0007669"/>
    <property type="project" value="UniProtKB-KW"/>
</dbReference>
<evidence type="ECO:0000256" key="9">
    <source>
        <dbReference type="ARBA" id="ARBA00029599"/>
    </source>
</evidence>
<comment type="caution">
    <text evidence="13">The sequence shown here is derived from an EMBL/GenBank/DDBJ whole genome shotgun (WGS) entry which is preliminary data.</text>
</comment>
<dbReference type="STRING" id="197479.BFW38_12005"/>
<evidence type="ECO:0000256" key="2">
    <source>
        <dbReference type="ARBA" id="ARBA00005908"/>
    </source>
</evidence>
<evidence type="ECO:0000256" key="1">
    <source>
        <dbReference type="ARBA" id="ARBA00004496"/>
    </source>
</evidence>
<comment type="similarity">
    <text evidence="2 10">Belongs to the CheZ family.</text>
</comment>
<dbReference type="PIRSF" id="PIRSF002884">
    <property type="entry name" value="CheZ"/>
    <property type="match status" value="1"/>
</dbReference>
<feature type="region of interest" description="Disordered" evidence="12">
    <location>
        <begin position="227"/>
        <end position="248"/>
    </location>
</feature>
<dbReference type="InterPro" id="IPR050992">
    <property type="entry name" value="CheZ_family_phosphatases"/>
</dbReference>
<evidence type="ECO:0000256" key="6">
    <source>
        <dbReference type="ARBA" id="ARBA00022779"/>
    </source>
</evidence>
<evidence type="ECO:0000256" key="5">
    <source>
        <dbReference type="ARBA" id="ARBA00022500"/>
    </source>
</evidence>
<protein>
    <recommendedName>
        <fullName evidence="3 10">Protein phosphatase CheZ</fullName>
        <ecNumber evidence="10">3.1.3.-</ecNumber>
    </recommendedName>
    <alternativeName>
        <fullName evidence="9 10">Chemotaxis protein CheZ</fullName>
    </alternativeName>
</protein>
<keyword evidence="5 10" id="KW-0145">Chemotaxis</keyword>
<evidence type="ECO:0000256" key="8">
    <source>
        <dbReference type="ARBA" id="ARBA00022912"/>
    </source>
</evidence>